<reference evidence="2 3" key="1">
    <citation type="submission" date="2018-04" db="EMBL/GenBank/DDBJ databases">
        <title>Pararhodobacter oceanense sp. nov., isolated from marine intertidal sediment.</title>
        <authorList>
            <person name="Wang X.-L."/>
            <person name="Du Z.-J."/>
        </authorList>
    </citation>
    <scope>NUCLEOTIDE SEQUENCE [LARGE SCALE GENOMIC DNA]</scope>
    <source>
        <strain evidence="2 3">AM505</strain>
    </source>
</reference>
<keyword evidence="1" id="KW-0472">Membrane</keyword>
<feature type="transmembrane region" description="Helical" evidence="1">
    <location>
        <begin position="70"/>
        <end position="89"/>
    </location>
</feature>
<dbReference type="RefSeq" id="WP_116558160.1">
    <property type="nucleotide sequence ID" value="NZ_QDKM01000003.1"/>
</dbReference>
<keyword evidence="1" id="KW-1133">Transmembrane helix</keyword>
<comment type="caution">
    <text evidence="2">The sequence shown here is derived from an EMBL/GenBank/DDBJ whole genome shotgun (WGS) entry which is preliminary data.</text>
</comment>
<name>A0A2T8HV25_9RHOB</name>
<keyword evidence="1" id="KW-0812">Transmembrane</keyword>
<feature type="transmembrane region" description="Helical" evidence="1">
    <location>
        <begin position="95"/>
        <end position="115"/>
    </location>
</feature>
<dbReference type="PANTHER" id="PTHR34821">
    <property type="entry name" value="INNER MEMBRANE PROTEIN YDCZ"/>
    <property type="match status" value="1"/>
</dbReference>
<sequence>MSPTVLISLSVVAAAGAAVAVQSMVNAALGREIGSVLAAAAFSFGLGFVVLAAVTLLLGEGASFTRLPAVRIHLLIGGIFGAFFVWAIAWGVPTLGVVSAFAALILGQMIAALLLDASGAFGLATYEITWQRVASVAMVVGGMVLSRL</sequence>
<dbReference type="Proteomes" id="UP000245911">
    <property type="component" value="Unassembled WGS sequence"/>
</dbReference>
<protein>
    <submittedName>
        <fullName evidence="2">EamA-like transporter family protein</fullName>
    </submittedName>
</protein>
<feature type="transmembrane region" description="Helical" evidence="1">
    <location>
        <begin position="36"/>
        <end position="58"/>
    </location>
</feature>
<gene>
    <name evidence="2" type="ORF">DDE20_09080</name>
</gene>
<dbReference type="InterPro" id="IPR006750">
    <property type="entry name" value="YdcZ"/>
</dbReference>
<dbReference type="GO" id="GO:0005886">
    <property type="term" value="C:plasma membrane"/>
    <property type="evidence" value="ECO:0007669"/>
    <property type="project" value="TreeGrafter"/>
</dbReference>
<dbReference type="Pfam" id="PF04657">
    <property type="entry name" value="DMT_YdcZ"/>
    <property type="match status" value="1"/>
</dbReference>
<evidence type="ECO:0000313" key="2">
    <source>
        <dbReference type="EMBL" id="PVH29162.1"/>
    </source>
</evidence>
<proteinExistence type="predicted"/>
<dbReference type="OrthoDB" id="370053at2"/>
<dbReference type="AlphaFoldDB" id="A0A2T8HV25"/>
<dbReference type="PANTHER" id="PTHR34821:SF2">
    <property type="entry name" value="INNER MEMBRANE PROTEIN YDCZ"/>
    <property type="match status" value="1"/>
</dbReference>
<keyword evidence="3" id="KW-1185">Reference proteome</keyword>
<accession>A0A2T8HV25</accession>
<evidence type="ECO:0000256" key="1">
    <source>
        <dbReference type="SAM" id="Phobius"/>
    </source>
</evidence>
<dbReference type="EMBL" id="QDKM01000003">
    <property type="protein sequence ID" value="PVH29162.1"/>
    <property type="molecule type" value="Genomic_DNA"/>
</dbReference>
<organism evidence="2 3">
    <name type="scientific">Pararhodobacter oceanensis</name>
    <dbReference type="NCBI Taxonomy" id="2172121"/>
    <lineage>
        <taxon>Bacteria</taxon>
        <taxon>Pseudomonadati</taxon>
        <taxon>Pseudomonadota</taxon>
        <taxon>Alphaproteobacteria</taxon>
        <taxon>Rhodobacterales</taxon>
        <taxon>Paracoccaceae</taxon>
        <taxon>Pararhodobacter</taxon>
    </lineage>
</organism>
<evidence type="ECO:0000313" key="3">
    <source>
        <dbReference type="Proteomes" id="UP000245911"/>
    </source>
</evidence>